<evidence type="ECO:0000256" key="1">
    <source>
        <dbReference type="SAM" id="MobiDB-lite"/>
    </source>
</evidence>
<evidence type="ECO:0000313" key="3">
    <source>
        <dbReference type="Proteomes" id="UP000325577"/>
    </source>
</evidence>
<reference evidence="2 3" key="1">
    <citation type="submission" date="2019-09" db="EMBL/GenBank/DDBJ databases">
        <title>A chromosome-level genome assembly of the Chinese tupelo Nyssa sinensis.</title>
        <authorList>
            <person name="Yang X."/>
            <person name="Kang M."/>
            <person name="Yang Y."/>
            <person name="Xiong H."/>
            <person name="Wang M."/>
            <person name="Zhang Z."/>
            <person name="Wang Z."/>
            <person name="Wu H."/>
            <person name="Ma T."/>
            <person name="Liu J."/>
            <person name="Xi Z."/>
        </authorList>
    </citation>
    <scope>NUCLEOTIDE SEQUENCE [LARGE SCALE GENOMIC DNA]</scope>
    <source>
        <strain evidence="2">J267</strain>
        <tissue evidence="2">Leaf</tissue>
    </source>
</reference>
<dbReference type="Proteomes" id="UP000325577">
    <property type="component" value="Linkage Group LG19"/>
</dbReference>
<evidence type="ECO:0000313" key="2">
    <source>
        <dbReference type="EMBL" id="KAA8532652.1"/>
    </source>
</evidence>
<keyword evidence="3" id="KW-1185">Reference proteome</keyword>
<feature type="compositionally biased region" description="Pro residues" evidence="1">
    <location>
        <begin position="1"/>
        <end position="31"/>
    </location>
</feature>
<gene>
    <name evidence="2" type="ORF">F0562_032685</name>
</gene>
<feature type="compositionally biased region" description="Pro residues" evidence="1">
    <location>
        <begin position="65"/>
        <end position="80"/>
    </location>
</feature>
<dbReference type="EMBL" id="CM018042">
    <property type="protein sequence ID" value="KAA8532652.1"/>
    <property type="molecule type" value="Genomic_DNA"/>
</dbReference>
<organism evidence="2 3">
    <name type="scientific">Nyssa sinensis</name>
    <dbReference type="NCBI Taxonomy" id="561372"/>
    <lineage>
        <taxon>Eukaryota</taxon>
        <taxon>Viridiplantae</taxon>
        <taxon>Streptophyta</taxon>
        <taxon>Embryophyta</taxon>
        <taxon>Tracheophyta</taxon>
        <taxon>Spermatophyta</taxon>
        <taxon>Magnoliopsida</taxon>
        <taxon>eudicotyledons</taxon>
        <taxon>Gunneridae</taxon>
        <taxon>Pentapetalae</taxon>
        <taxon>asterids</taxon>
        <taxon>Cornales</taxon>
        <taxon>Nyssaceae</taxon>
        <taxon>Nyssa</taxon>
    </lineage>
</organism>
<proteinExistence type="predicted"/>
<protein>
    <submittedName>
        <fullName evidence="2">Uncharacterized protein</fullName>
    </submittedName>
</protein>
<feature type="region of interest" description="Disordered" evidence="1">
    <location>
        <begin position="1"/>
        <end position="87"/>
    </location>
</feature>
<sequence length="87" mass="9811">YTRPPPPYGSLQQPPPFHVPTAGSPPCPPPQHHQQPVASHEYGQSAYPRWRGPYYNAHAQQPGFVPRPPYTSPSPYPPPHRSGYYKQ</sequence>
<name>A0A5J5ASF9_9ASTE</name>
<accession>A0A5J5ASF9</accession>
<feature type="non-terminal residue" evidence="2">
    <location>
        <position position="1"/>
    </location>
</feature>
<dbReference type="AlphaFoldDB" id="A0A5J5ASF9"/>